<evidence type="ECO:0000313" key="3">
    <source>
        <dbReference type="Proteomes" id="UP000540989"/>
    </source>
</evidence>
<dbReference type="RefSeq" id="WP_281383528.1">
    <property type="nucleotide sequence ID" value="NZ_JACHIP010000006.1"/>
</dbReference>
<comment type="caution">
    <text evidence="2">The sequence shown here is derived from an EMBL/GenBank/DDBJ whole genome shotgun (WGS) entry which is preliminary data.</text>
</comment>
<sequence length="42" mass="4185">MKIKALSLVFAAVMLVSLSASATTLNACCGDPTCCDGGSCCK</sequence>
<dbReference type="Proteomes" id="UP000540989">
    <property type="component" value="Unassembled WGS sequence"/>
</dbReference>
<protein>
    <submittedName>
        <fullName evidence="2">Uncharacterized protein</fullName>
    </submittedName>
</protein>
<dbReference type="AlphaFoldDB" id="A0A7W7ZGP3"/>
<organism evidence="2 3">
    <name type="scientific">Granulicella aggregans</name>
    <dbReference type="NCBI Taxonomy" id="474949"/>
    <lineage>
        <taxon>Bacteria</taxon>
        <taxon>Pseudomonadati</taxon>
        <taxon>Acidobacteriota</taxon>
        <taxon>Terriglobia</taxon>
        <taxon>Terriglobales</taxon>
        <taxon>Acidobacteriaceae</taxon>
        <taxon>Granulicella</taxon>
    </lineage>
</organism>
<feature type="signal peptide" evidence="1">
    <location>
        <begin position="1"/>
        <end position="22"/>
    </location>
</feature>
<evidence type="ECO:0000313" key="2">
    <source>
        <dbReference type="EMBL" id="MBB5059542.1"/>
    </source>
</evidence>
<keyword evidence="1" id="KW-0732">Signal</keyword>
<feature type="chain" id="PRO_5030725329" evidence="1">
    <location>
        <begin position="23"/>
        <end position="42"/>
    </location>
</feature>
<proteinExistence type="predicted"/>
<accession>A0A7W7ZGP3</accession>
<reference evidence="2 3" key="1">
    <citation type="submission" date="2020-08" db="EMBL/GenBank/DDBJ databases">
        <title>Genomic Encyclopedia of Type Strains, Phase IV (KMG-V): Genome sequencing to study the core and pangenomes of soil and plant-associated prokaryotes.</title>
        <authorList>
            <person name="Whitman W."/>
        </authorList>
    </citation>
    <scope>NUCLEOTIDE SEQUENCE [LARGE SCALE GENOMIC DNA]</scope>
    <source>
        <strain evidence="2 3">M8UP14</strain>
    </source>
</reference>
<keyword evidence="3" id="KW-1185">Reference proteome</keyword>
<gene>
    <name evidence="2" type="ORF">HDF16_004268</name>
</gene>
<evidence type="ECO:0000256" key="1">
    <source>
        <dbReference type="SAM" id="SignalP"/>
    </source>
</evidence>
<dbReference type="EMBL" id="JACHIP010000006">
    <property type="protein sequence ID" value="MBB5059542.1"/>
    <property type="molecule type" value="Genomic_DNA"/>
</dbReference>
<name>A0A7W7ZGP3_9BACT</name>